<keyword evidence="1" id="KW-0812">Transmembrane</keyword>
<proteinExistence type="predicted"/>
<dbReference type="AlphaFoldDB" id="A0A3A8JV67"/>
<comment type="caution">
    <text evidence="2">The sequence shown here is derived from an EMBL/GenBank/DDBJ whole genome shotgun (WGS) entry which is preliminary data.</text>
</comment>
<evidence type="ECO:0000313" key="2">
    <source>
        <dbReference type="EMBL" id="RKG99797.1"/>
    </source>
</evidence>
<protein>
    <submittedName>
        <fullName evidence="2">Uncharacterized protein</fullName>
    </submittedName>
</protein>
<feature type="transmembrane region" description="Helical" evidence="1">
    <location>
        <begin position="51"/>
        <end position="69"/>
    </location>
</feature>
<keyword evidence="1" id="KW-0472">Membrane</keyword>
<organism evidence="2 3">
    <name type="scientific">Corallococcus carmarthensis</name>
    <dbReference type="NCBI Taxonomy" id="2316728"/>
    <lineage>
        <taxon>Bacteria</taxon>
        <taxon>Pseudomonadati</taxon>
        <taxon>Myxococcota</taxon>
        <taxon>Myxococcia</taxon>
        <taxon>Myxococcales</taxon>
        <taxon>Cystobacterineae</taxon>
        <taxon>Myxococcaceae</taxon>
        <taxon>Corallococcus</taxon>
    </lineage>
</organism>
<dbReference type="Proteomes" id="UP000268313">
    <property type="component" value="Unassembled WGS sequence"/>
</dbReference>
<keyword evidence="1" id="KW-1133">Transmembrane helix</keyword>
<dbReference type="RefSeq" id="WP_120605161.1">
    <property type="nucleotide sequence ID" value="NZ_JABFJX010000079.1"/>
</dbReference>
<dbReference type="OrthoDB" id="8656101at2"/>
<sequence>MEIYRSPQSKKQAEQPRAIYYSRAKLIAGVVIWALATVFFGVLTWKSLSQSNVWIFVAFITLASAWMLFNCVRGLGQLDSPVLLIGRDGIRFPDGVLIAWEDMQENLFVEQSYMGLPGIKMVQIKTTLAKPRVKKMRVSALAMDSDEYMALCDSYSQGGGAPATR</sequence>
<dbReference type="EMBL" id="RAWE01000106">
    <property type="protein sequence ID" value="RKG99797.1"/>
    <property type="molecule type" value="Genomic_DNA"/>
</dbReference>
<name>A0A3A8JV67_9BACT</name>
<evidence type="ECO:0000256" key="1">
    <source>
        <dbReference type="SAM" id="Phobius"/>
    </source>
</evidence>
<accession>A0A3A8JV67</accession>
<keyword evidence="3" id="KW-1185">Reference proteome</keyword>
<feature type="transmembrane region" description="Helical" evidence="1">
    <location>
        <begin position="26"/>
        <end position="45"/>
    </location>
</feature>
<reference evidence="3" key="1">
    <citation type="submission" date="2018-09" db="EMBL/GenBank/DDBJ databases">
        <authorList>
            <person name="Livingstone P.G."/>
            <person name="Whitworth D.E."/>
        </authorList>
    </citation>
    <scope>NUCLEOTIDE SEQUENCE [LARGE SCALE GENOMIC DNA]</scope>
    <source>
        <strain evidence="3">CA043D</strain>
    </source>
</reference>
<gene>
    <name evidence="2" type="ORF">D7X32_25445</name>
</gene>
<evidence type="ECO:0000313" key="3">
    <source>
        <dbReference type="Proteomes" id="UP000268313"/>
    </source>
</evidence>